<organism evidence="3 4">
    <name type="scientific">Acropora cervicornis</name>
    <name type="common">Staghorn coral</name>
    <dbReference type="NCBI Taxonomy" id="6130"/>
    <lineage>
        <taxon>Eukaryota</taxon>
        <taxon>Metazoa</taxon>
        <taxon>Cnidaria</taxon>
        <taxon>Anthozoa</taxon>
        <taxon>Hexacorallia</taxon>
        <taxon>Scleractinia</taxon>
        <taxon>Astrocoeniina</taxon>
        <taxon>Acroporidae</taxon>
        <taxon>Acropora</taxon>
    </lineage>
</organism>
<proteinExistence type="predicted"/>
<reference evidence="3" key="1">
    <citation type="journal article" date="2023" name="G3 (Bethesda)">
        <title>Whole genome assembly and annotation of the endangered Caribbean coral Acropora cervicornis.</title>
        <authorList>
            <person name="Selwyn J.D."/>
            <person name="Vollmer S.V."/>
        </authorList>
    </citation>
    <scope>NUCLEOTIDE SEQUENCE</scope>
    <source>
        <strain evidence="3">K2</strain>
    </source>
</reference>
<dbReference type="PROSITE" id="PS50057">
    <property type="entry name" value="FERM_3"/>
    <property type="match status" value="1"/>
</dbReference>
<dbReference type="GO" id="GO:0016301">
    <property type="term" value="F:kinase activity"/>
    <property type="evidence" value="ECO:0007669"/>
    <property type="project" value="UniProtKB-KW"/>
</dbReference>
<feature type="compositionally biased region" description="Polar residues" evidence="1">
    <location>
        <begin position="7"/>
        <end position="21"/>
    </location>
</feature>
<comment type="caution">
    <text evidence="3">The sequence shown here is derived from an EMBL/GenBank/DDBJ whole genome shotgun (WGS) entry which is preliminary data.</text>
</comment>
<dbReference type="EMBL" id="JARQWQ010000045">
    <property type="protein sequence ID" value="KAK2558262.1"/>
    <property type="molecule type" value="Genomic_DNA"/>
</dbReference>
<dbReference type="AlphaFoldDB" id="A0AAD9QBH9"/>
<evidence type="ECO:0000313" key="4">
    <source>
        <dbReference type="Proteomes" id="UP001249851"/>
    </source>
</evidence>
<evidence type="ECO:0000259" key="2">
    <source>
        <dbReference type="PROSITE" id="PS50057"/>
    </source>
</evidence>
<dbReference type="Pfam" id="PF18038">
    <property type="entry name" value="FERM_N_2"/>
    <property type="match status" value="1"/>
</dbReference>
<keyword evidence="3" id="KW-0418">Kinase</keyword>
<reference evidence="3" key="2">
    <citation type="journal article" date="2023" name="Science">
        <title>Genomic signatures of disease resistance in endangered staghorn corals.</title>
        <authorList>
            <person name="Vollmer S.V."/>
            <person name="Selwyn J.D."/>
            <person name="Despard B.A."/>
            <person name="Roesel C.L."/>
        </authorList>
    </citation>
    <scope>NUCLEOTIDE SEQUENCE</scope>
    <source>
        <strain evidence="3">K2</strain>
    </source>
</reference>
<protein>
    <submittedName>
        <fullName evidence="3">Focal adhesion kinase 1</fullName>
    </submittedName>
</protein>
<sequence>MSRYSNKKNTANGPNRSSTGSDIARSTLKVFLSNGDSRSVKCGEATDIKGIVHLVIGSLGADPITTGDYYGIKLEHVNTNECFWLNSKITIGEVRGKHEALYPADEWKYQLRVRYFPKDLKELYTRDKVTFFYLYDQEIL</sequence>
<dbReference type="PANTHER" id="PTHR46221:SF9">
    <property type="entry name" value="NON-SPECIFIC PROTEIN-TYROSINE KINASE"/>
    <property type="match status" value="1"/>
</dbReference>
<gene>
    <name evidence="3" type="ORF">P5673_019384</name>
</gene>
<evidence type="ECO:0000313" key="3">
    <source>
        <dbReference type="EMBL" id="KAK2558262.1"/>
    </source>
</evidence>
<dbReference type="Proteomes" id="UP001249851">
    <property type="component" value="Unassembled WGS sequence"/>
</dbReference>
<dbReference type="InterPro" id="IPR000299">
    <property type="entry name" value="FERM_domain"/>
</dbReference>
<dbReference type="InterPro" id="IPR041390">
    <property type="entry name" value="FADK_N"/>
</dbReference>
<accession>A0AAD9QBH9</accession>
<dbReference type="SUPFAM" id="SSF54236">
    <property type="entry name" value="Ubiquitin-like"/>
    <property type="match status" value="1"/>
</dbReference>
<dbReference type="Gene3D" id="3.10.20.90">
    <property type="entry name" value="Phosphatidylinositol 3-kinase Catalytic Subunit, Chain A, domain 1"/>
    <property type="match status" value="1"/>
</dbReference>
<name>A0AAD9QBH9_ACRCE</name>
<keyword evidence="3" id="KW-0808">Transferase</keyword>
<keyword evidence="4" id="KW-1185">Reference proteome</keyword>
<feature type="region of interest" description="Disordered" evidence="1">
    <location>
        <begin position="1"/>
        <end position="21"/>
    </location>
</feature>
<dbReference type="PANTHER" id="PTHR46221">
    <property type="entry name" value="FERM AND PDZ DOMAIN-CONTAINING PROTEIN FAMILY MEMBER"/>
    <property type="match status" value="1"/>
</dbReference>
<feature type="domain" description="FERM" evidence="2">
    <location>
        <begin position="26"/>
        <end position="140"/>
    </location>
</feature>
<dbReference type="InterPro" id="IPR029071">
    <property type="entry name" value="Ubiquitin-like_domsf"/>
</dbReference>
<evidence type="ECO:0000256" key="1">
    <source>
        <dbReference type="SAM" id="MobiDB-lite"/>
    </source>
</evidence>